<proteinExistence type="predicted"/>
<dbReference type="InterPro" id="IPR024459">
    <property type="entry name" value="Acb1-like_N"/>
</dbReference>
<accession>A0A0F9R7S2</accession>
<dbReference type="EMBL" id="LAZR01003918">
    <property type="protein sequence ID" value="KKN13478.1"/>
    <property type="molecule type" value="Genomic_DNA"/>
</dbReference>
<evidence type="ECO:0000259" key="2">
    <source>
        <dbReference type="Pfam" id="PF06381"/>
    </source>
</evidence>
<sequence>MAEERTEERTEEVKADGNGSEATLSLNKGQLRALTTSLITRGRLAAELGQTYAGNRDVYEVLGYDKTLTFEMLEARYKREHIAKRIVNAPAAATWNNPPEIVPKEDGDNKRKGKEFLEIWEKLINRIHLYSKIERADKLAGIGEFGILLIGLRGGGSLEHPVSRKFTADDLMYLSPFSQKAATVETFSQDPTNERFGEPDHYRIQTGKNLENFRSFQVKTHWSRVIHLADGLLENEVYGTPRLEAVFNLFNDLAKVVGGSAEFYWRIADRGLHADITDPEAEFGEEDEKALSTEISNYIHGLDRVLQTRGVTVKSLGAETADPRGPFQNIISLIAGASGIPQRLLMGSEKGQLASSQDKASWNSVIEERQRLYAEPYILRPFVDRLIKWDMLPDIEYEVRWPVVFPQTEEERSIIAVRISSAANNMAKAKSQGGKVIADKEFRDKYLGLKDEAEIPELEEAERKQKELDAEMKKQGIVPGMPIPGEEGKEDEGDKDEQGNTGDA</sequence>
<reference evidence="3" key="1">
    <citation type="journal article" date="2015" name="Nature">
        <title>Complex archaea that bridge the gap between prokaryotes and eukaryotes.</title>
        <authorList>
            <person name="Spang A."/>
            <person name="Saw J.H."/>
            <person name="Jorgensen S.L."/>
            <person name="Zaremba-Niedzwiedzka K."/>
            <person name="Martijn J."/>
            <person name="Lind A.E."/>
            <person name="van Eijk R."/>
            <person name="Schleper C."/>
            <person name="Guy L."/>
            <person name="Ettema T.J."/>
        </authorList>
    </citation>
    <scope>NUCLEOTIDE SEQUENCE</scope>
</reference>
<evidence type="ECO:0000256" key="1">
    <source>
        <dbReference type="SAM" id="MobiDB-lite"/>
    </source>
</evidence>
<feature type="compositionally biased region" description="Basic and acidic residues" evidence="1">
    <location>
        <begin position="461"/>
        <end position="474"/>
    </location>
</feature>
<name>A0A0F9R7S2_9ZZZZ</name>
<feature type="region of interest" description="Disordered" evidence="1">
    <location>
        <begin position="1"/>
        <end position="21"/>
    </location>
</feature>
<feature type="region of interest" description="Disordered" evidence="1">
    <location>
        <begin position="458"/>
        <end position="504"/>
    </location>
</feature>
<gene>
    <name evidence="3" type="ORF">LCGC14_1006000</name>
</gene>
<dbReference type="AlphaFoldDB" id="A0A0F9R7S2"/>
<evidence type="ECO:0000313" key="3">
    <source>
        <dbReference type="EMBL" id="KKN13478.1"/>
    </source>
</evidence>
<comment type="caution">
    <text evidence="3">The sequence shown here is derived from an EMBL/GenBank/DDBJ whole genome shotgun (WGS) entry which is preliminary data.</text>
</comment>
<organism evidence="3">
    <name type="scientific">marine sediment metagenome</name>
    <dbReference type="NCBI Taxonomy" id="412755"/>
    <lineage>
        <taxon>unclassified sequences</taxon>
        <taxon>metagenomes</taxon>
        <taxon>ecological metagenomes</taxon>
    </lineage>
</organism>
<protein>
    <recommendedName>
        <fullName evidence="2">Anti-CBASS protein Acb1-like N-terminal domain-containing protein</fullName>
    </recommendedName>
</protein>
<feature type="compositionally biased region" description="Basic and acidic residues" evidence="1">
    <location>
        <begin position="1"/>
        <end position="15"/>
    </location>
</feature>
<feature type="domain" description="Anti-CBASS protein Acb1-like N-terminal" evidence="2">
    <location>
        <begin position="73"/>
        <end position="423"/>
    </location>
</feature>
<dbReference type="Pfam" id="PF06381">
    <property type="entry name" value="Phage_portal_3"/>
    <property type="match status" value="1"/>
</dbReference>